<proteinExistence type="evidence at transcript level"/>
<feature type="chain" id="PRO_5005515598" evidence="1">
    <location>
        <begin position="25"/>
        <end position="121"/>
    </location>
</feature>
<evidence type="ECO:0000256" key="1">
    <source>
        <dbReference type="SAM" id="SignalP"/>
    </source>
</evidence>
<dbReference type="AlphaFoldDB" id="A0A0K8R3W2"/>
<keyword evidence="1" id="KW-0732">Signal</keyword>
<protein>
    <submittedName>
        <fullName evidence="2">Putative ixodes 10 kDa peptide protein</fullName>
    </submittedName>
</protein>
<feature type="signal peptide" evidence="1">
    <location>
        <begin position="1"/>
        <end position="24"/>
    </location>
</feature>
<name>A0A0K8R3W2_IXORI</name>
<evidence type="ECO:0000313" key="2">
    <source>
        <dbReference type="EMBL" id="JAA65847.1"/>
    </source>
</evidence>
<organism evidence="2">
    <name type="scientific">Ixodes ricinus</name>
    <name type="common">Common tick</name>
    <name type="synonym">Acarus ricinus</name>
    <dbReference type="NCBI Taxonomy" id="34613"/>
    <lineage>
        <taxon>Eukaryota</taxon>
        <taxon>Metazoa</taxon>
        <taxon>Ecdysozoa</taxon>
        <taxon>Arthropoda</taxon>
        <taxon>Chelicerata</taxon>
        <taxon>Arachnida</taxon>
        <taxon>Acari</taxon>
        <taxon>Parasitiformes</taxon>
        <taxon>Ixodida</taxon>
        <taxon>Ixodoidea</taxon>
        <taxon>Ixodidae</taxon>
        <taxon>Ixodinae</taxon>
        <taxon>Ixodes</taxon>
    </lineage>
</organism>
<accession>A0A0K8R3W2</accession>
<dbReference type="EMBL" id="GADI01007961">
    <property type="protein sequence ID" value="JAA65847.1"/>
    <property type="molecule type" value="mRNA"/>
</dbReference>
<reference evidence="2" key="1">
    <citation type="submission" date="2012-12" db="EMBL/GenBank/DDBJ databases">
        <title>Identification and characterization of a phenylalanine ammonia-lyase gene family in Isatis indigotica Fort.</title>
        <authorList>
            <person name="Liu Q."/>
            <person name="Chen J."/>
            <person name="Zhou X."/>
            <person name="Di P."/>
            <person name="Xiao Y."/>
            <person name="Xuan H."/>
            <person name="Zhang L."/>
            <person name="Chen W."/>
        </authorList>
    </citation>
    <scope>NUCLEOTIDE SEQUENCE</scope>
    <source>
        <tissue evidence="2">Salivary gland</tissue>
    </source>
</reference>
<sequence>MLPFSEINLVVFAVVLVLPALQSGGFLSGTEIHYDCMDILDRCGEIKCHLEGSGDLNDYDPKHCTLECAGSARPRVPHGVCSGDLINCTSSTRESLRNWQQTLESTLNTVLRKWCQSFPKE</sequence>